<dbReference type="EMBL" id="JH688184">
    <property type="protein sequence ID" value="EJD33535.1"/>
    <property type="molecule type" value="Genomic_DNA"/>
</dbReference>
<evidence type="ECO:0000313" key="2">
    <source>
        <dbReference type="EMBL" id="EJD33535.1"/>
    </source>
</evidence>
<dbReference type="Proteomes" id="UP000006514">
    <property type="component" value="Unassembled WGS sequence"/>
</dbReference>
<reference evidence="3" key="1">
    <citation type="journal article" date="2012" name="Science">
        <title>The Paleozoic origin of enzymatic lignin decomposition reconstructed from 31 fungal genomes.</title>
        <authorList>
            <person name="Floudas D."/>
            <person name="Binder M."/>
            <person name="Riley R."/>
            <person name="Barry K."/>
            <person name="Blanchette R.A."/>
            <person name="Henrissat B."/>
            <person name="Martinez A.T."/>
            <person name="Otillar R."/>
            <person name="Spatafora J.W."/>
            <person name="Yadav J.S."/>
            <person name="Aerts A."/>
            <person name="Benoit I."/>
            <person name="Boyd A."/>
            <person name="Carlson A."/>
            <person name="Copeland A."/>
            <person name="Coutinho P.M."/>
            <person name="de Vries R.P."/>
            <person name="Ferreira P."/>
            <person name="Findley K."/>
            <person name="Foster B."/>
            <person name="Gaskell J."/>
            <person name="Glotzer D."/>
            <person name="Gorecki P."/>
            <person name="Heitman J."/>
            <person name="Hesse C."/>
            <person name="Hori C."/>
            <person name="Igarashi K."/>
            <person name="Jurgens J.A."/>
            <person name="Kallen N."/>
            <person name="Kersten P."/>
            <person name="Kohler A."/>
            <person name="Kuees U."/>
            <person name="Kumar T.K.A."/>
            <person name="Kuo A."/>
            <person name="LaButti K."/>
            <person name="Larrondo L.F."/>
            <person name="Lindquist E."/>
            <person name="Ling A."/>
            <person name="Lombard V."/>
            <person name="Lucas S."/>
            <person name="Lundell T."/>
            <person name="Martin R."/>
            <person name="McLaughlin D.J."/>
            <person name="Morgenstern I."/>
            <person name="Morin E."/>
            <person name="Murat C."/>
            <person name="Nagy L.G."/>
            <person name="Nolan M."/>
            <person name="Ohm R.A."/>
            <person name="Patyshakuliyeva A."/>
            <person name="Rokas A."/>
            <person name="Ruiz-Duenas F.J."/>
            <person name="Sabat G."/>
            <person name="Salamov A."/>
            <person name="Samejima M."/>
            <person name="Schmutz J."/>
            <person name="Slot J.C."/>
            <person name="St John F."/>
            <person name="Stenlid J."/>
            <person name="Sun H."/>
            <person name="Sun S."/>
            <person name="Syed K."/>
            <person name="Tsang A."/>
            <person name="Wiebenga A."/>
            <person name="Young D."/>
            <person name="Pisabarro A."/>
            <person name="Eastwood D.C."/>
            <person name="Martin F."/>
            <person name="Cullen D."/>
            <person name="Grigoriev I.V."/>
            <person name="Hibbett D.S."/>
        </authorList>
    </citation>
    <scope>NUCLEOTIDE SEQUENCE [LARGE SCALE GENOMIC DNA]</scope>
    <source>
        <strain evidence="3">TFB10046</strain>
    </source>
</reference>
<dbReference type="OrthoDB" id="9050357at2759"/>
<feature type="compositionally biased region" description="Basic and acidic residues" evidence="1">
    <location>
        <begin position="195"/>
        <end position="230"/>
    </location>
</feature>
<feature type="compositionally biased region" description="Low complexity" evidence="1">
    <location>
        <begin position="100"/>
        <end position="126"/>
    </location>
</feature>
<keyword evidence="3" id="KW-1185">Reference proteome</keyword>
<feature type="region of interest" description="Disordered" evidence="1">
    <location>
        <begin position="1"/>
        <end position="306"/>
    </location>
</feature>
<dbReference type="KEGG" id="adl:AURDEDRAFT_177380"/>
<feature type="compositionally biased region" description="Low complexity" evidence="1">
    <location>
        <begin position="500"/>
        <end position="511"/>
    </location>
</feature>
<evidence type="ECO:0000256" key="1">
    <source>
        <dbReference type="SAM" id="MobiDB-lite"/>
    </source>
</evidence>
<dbReference type="InParanoid" id="J0WMG4"/>
<name>J0WMG4_AURST</name>
<sequence>MARSTRAAASAQPTSPPDPPAPPPAPAPKKSQPPAAPTAREARLQARKKKDGRQARDDDENDREEGHEPTSPLRAARPVKGRPPTRGGKTARGKEPAPAPLQRGRPAARGGRQNARRSSGSRGHASSEQRASSPSREDDDADFFARGRDDDYDGETDFVRMLREARSTPPSQTSRGHRVMFEEPDEDEEAIAIEEQARAYHEFERKQRERDRDLRYATRRAASQERDPRKPRSNAFVRFEEEEDRDGSDGRAIIAQGSEDHPHFDEDKAEEEAYYSDPGATPPRANGKRAARHTPPARSPVPKKKKLNFDRFQEGRTMETTDAVLTELARRVIVDLSLEKYLPLHYLSDEVVEQEERAIVVTIDDERPKIVVTRGESTCSYEDWVTWSDRLLGALAALRVPPLIFRMFSRHFRTVRRGRRHGSTWATWRAYDIATRRRLCYDKPPDIGIFDKKLFDILERDGFARMMEQQERLNARTERLLGARAGLSKGSHDGHGGPGRSSHGAAASRSRQPSTSTGTRYVKSTYDRCLLCGSGSHLFDKEKGNKQECPRKPTWLSWDKVHGVYKVPGEDAVICWRFNSKQSCGLDDCRLRAGHRCSLCGSRNHGCHKCTKHP</sequence>
<feature type="compositionally biased region" description="Basic and acidic residues" evidence="1">
    <location>
        <begin position="157"/>
        <end position="166"/>
    </location>
</feature>
<evidence type="ECO:0000313" key="3">
    <source>
        <dbReference type="Proteomes" id="UP000006514"/>
    </source>
</evidence>
<accession>J0WMG4</accession>
<dbReference type="AlphaFoldDB" id="J0WMG4"/>
<protein>
    <submittedName>
        <fullName evidence="2">Uncharacterized protein</fullName>
    </submittedName>
</protein>
<feature type="region of interest" description="Disordered" evidence="1">
    <location>
        <begin position="486"/>
        <end position="519"/>
    </location>
</feature>
<organism evidence="2 3">
    <name type="scientific">Auricularia subglabra (strain TFB-10046 / SS5)</name>
    <name type="common">White-rot fungus</name>
    <name type="synonym">Auricularia delicata (strain TFB10046)</name>
    <dbReference type="NCBI Taxonomy" id="717982"/>
    <lineage>
        <taxon>Eukaryota</taxon>
        <taxon>Fungi</taxon>
        <taxon>Dikarya</taxon>
        <taxon>Basidiomycota</taxon>
        <taxon>Agaricomycotina</taxon>
        <taxon>Agaricomycetes</taxon>
        <taxon>Auriculariales</taxon>
        <taxon>Auriculariaceae</taxon>
        <taxon>Auricularia</taxon>
    </lineage>
</organism>
<feature type="compositionally biased region" description="Acidic residues" evidence="1">
    <location>
        <begin position="182"/>
        <end position="192"/>
    </location>
</feature>
<proteinExistence type="predicted"/>
<feature type="compositionally biased region" description="Low complexity" evidence="1">
    <location>
        <begin position="1"/>
        <end position="13"/>
    </location>
</feature>
<feature type="compositionally biased region" description="Low complexity" evidence="1">
    <location>
        <begin position="28"/>
        <end position="39"/>
    </location>
</feature>
<feature type="compositionally biased region" description="Pro residues" evidence="1">
    <location>
        <begin position="14"/>
        <end position="27"/>
    </location>
</feature>
<gene>
    <name evidence="2" type="ORF">AURDEDRAFT_177380</name>
</gene>